<name>A0ABR4NUV7_9SACH</name>
<evidence type="ECO:0000256" key="2">
    <source>
        <dbReference type="ARBA" id="ARBA00008974"/>
    </source>
</evidence>
<accession>A0ABR4NUV7</accession>
<feature type="compositionally biased region" description="Basic and acidic residues" evidence="8">
    <location>
        <begin position="17"/>
        <end position="37"/>
    </location>
</feature>
<evidence type="ECO:0000256" key="9">
    <source>
        <dbReference type="SAM" id="Phobius"/>
    </source>
</evidence>
<feature type="region of interest" description="Disordered" evidence="8">
    <location>
        <begin position="17"/>
        <end position="51"/>
    </location>
</feature>
<feature type="transmembrane region" description="Helical" evidence="9">
    <location>
        <begin position="358"/>
        <end position="380"/>
    </location>
</feature>
<keyword evidence="11" id="KW-1185">Reference proteome</keyword>
<gene>
    <name evidence="10" type="ORF">RNJ44_04426</name>
</gene>
<feature type="transmembrane region" description="Helical" evidence="9">
    <location>
        <begin position="510"/>
        <end position="526"/>
    </location>
</feature>
<keyword evidence="3 7" id="KW-0813">Transport</keyword>
<evidence type="ECO:0000256" key="5">
    <source>
        <dbReference type="ARBA" id="ARBA00022989"/>
    </source>
</evidence>
<protein>
    <submittedName>
        <fullName evidence="10">Purine-cytosine permease FCY21</fullName>
    </submittedName>
</protein>
<comment type="caution">
    <text evidence="10">The sequence shown here is derived from an EMBL/GenBank/DDBJ whole genome shotgun (WGS) entry which is preliminary data.</text>
</comment>
<evidence type="ECO:0000256" key="8">
    <source>
        <dbReference type="SAM" id="MobiDB-lite"/>
    </source>
</evidence>
<dbReference type="PANTHER" id="PTHR31806:SF1">
    <property type="entry name" value="PURINE-CYTOSINE PERMEASE FCY2-RELATED"/>
    <property type="match status" value="1"/>
</dbReference>
<evidence type="ECO:0000313" key="10">
    <source>
        <dbReference type="EMBL" id="KAL3232510.1"/>
    </source>
</evidence>
<evidence type="ECO:0000256" key="1">
    <source>
        <dbReference type="ARBA" id="ARBA00004141"/>
    </source>
</evidence>
<dbReference type="EMBL" id="JBEVYD010000005">
    <property type="protein sequence ID" value="KAL3232510.1"/>
    <property type="molecule type" value="Genomic_DNA"/>
</dbReference>
<dbReference type="InterPro" id="IPR026030">
    <property type="entry name" value="Pur-cyt_permease_Fcy2/21/22"/>
</dbReference>
<dbReference type="InterPro" id="IPR001248">
    <property type="entry name" value="Pur-cyt_permease"/>
</dbReference>
<keyword evidence="4 9" id="KW-0812">Transmembrane</keyword>
<organism evidence="10 11">
    <name type="scientific">Nakaseomyces bracarensis</name>
    <dbReference type="NCBI Taxonomy" id="273131"/>
    <lineage>
        <taxon>Eukaryota</taxon>
        <taxon>Fungi</taxon>
        <taxon>Dikarya</taxon>
        <taxon>Ascomycota</taxon>
        <taxon>Saccharomycotina</taxon>
        <taxon>Saccharomycetes</taxon>
        <taxon>Saccharomycetales</taxon>
        <taxon>Saccharomycetaceae</taxon>
        <taxon>Nakaseomyces</taxon>
    </lineage>
</organism>
<reference evidence="10 11" key="1">
    <citation type="submission" date="2024-05" db="EMBL/GenBank/DDBJ databases">
        <title>Long read based assembly of the Candida bracarensis genome reveals expanded adhesin content.</title>
        <authorList>
            <person name="Marcet-Houben M."/>
            <person name="Ksiezopolska E."/>
            <person name="Gabaldon T."/>
        </authorList>
    </citation>
    <scope>NUCLEOTIDE SEQUENCE [LARGE SCALE GENOMIC DNA]</scope>
    <source>
        <strain evidence="10 11">CBM6</strain>
    </source>
</reference>
<dbReference type="Gene3D" id="1.10.4160.10">
    <property type="entry name" value="Hydantoin permease"/>
    <property type="match status" value="1"/>
</dbReference>
<dbReference type="InterPro" id="IPR012681">
    <property type="entry name" value="NCS1"/>
</dbReference>
<feature type="transmembrane region" description="Helical" evidence="9">
    <location>
        <begin position="401"/>
        <end position="421"/>
    </location>
</feature>
<feature type="transmembrane region" description="Helical" evidence="9">
    <location>
        <begin position="169"/>
        <end position="193"/>
    </location>
</feature>
<comment type="subcellular location">
    <subcellularLocation>
        <location evidence="1">Membrane</location>
        <topology evidence="1">Multi-pass membrane protein</topology>
    </subcellularLocation>
</comment>
<evidence type="ECO:0000313" key="11">
    <source>
        <dbReference type="Proteomes" id="UP001623330"/>
    </source>
</evidence>
<dbReference type="PIRSF" id="PIRSF002744">
    <property type="entry name" value="Pur-cyt_permease"/>
    <property type="match status" value="1"/>
</dbReference>
<feature type="transmembrane region" description="Helical" evidence="9">
    <location>
        <begin position="126"/>
        <end position="148"/>
    </location>
</feature>
<feature type="transmembrane region" description="Helical" evidence="9">
    <location>
        <begin position="205"/>
        <end position="226"/>
    </location>
</feature>
<keyword evidence="5 9" id="KW-1133">Transmembrane helix</keyword>
<evidence type="ECO:0000256" key="7">
    <source>
        <dbReference type="PIRNR" id="PIRNR002744"/>
    </source>
</evidence>
<dbReference type="Proteomes" id="UP001623330">
    <property type="component" value="Unassembled WGS sequence"/>
</dbReference>
<feature type="transmembrane region" description="Helical" evidence="9">
    <location>
        <begin position="233"/>
        <end position="249"/>
    </location>
</feature>
<evidence type="ECO:0000256" key="4">
    <source>
        <dbReference type="ARBA" id="ARBA00022692"/>
    </source>
</evidence>
<proteinExistence type="inferred from homology"/>
<feature type="transmembrane region" description="Helical" evidence="9">
    <location>
        <begin position="96"/>
        <end position="120"/>
    </location>
</feature>
<feature type="transmembrane region" description="Helical" evidence="9">
    <location>
        <begin position="433"/>
        <end position="451"/>
    </location>
</feature>
<sequence>MFAKFFTNKKIIEEESIGETHDDVERKESTTLTHDTELGEDSGEYSGEYSDVSSQHHKNFFDKFIDFANSLNAETKGIEPITDEEKTNTSVFNTALLWFSANLVLASYALGALGPIAFGLNFGESILVIVFFNLLGIVTVSYFSVFGAELGLRQMVLSRFLVGNLPARFFALLNSIACVGWAVLNTVAAGQLLHMVNRHGHNIPVWAGCLVIMVSTVLVSFFGYRFIHLYEKWSWVPNFAVFLVIIARLKKSHEYKDTPWTSGPTTAGGVLSFGSVLYGFAAGWTTYASDYTVYMPRDTNKYKIFFYLTAGLSLPLIFTQILGSASGLAGLNNPEWLELYKENNIGGLTYAILVPNSLHGFGEFCCVVLAMSTIAINIPNMYTIGLSVQAFWEPLAKVPRIFWTICGSAAVVGICVPAYYYFIGFMENFMDSIGYYLAIYIAIALSEHLIYRRSFKNYNVDDWNRWDKLPIGIAGLLAIFISAFGVALGMSQTYWTGEIARRIGKEGGDIGFEMGFGWAFVAYNVFRPIELKYIGR</sequence>
<feature type="transmembrane region" description="Helical" evidence="9">
    <location>
        <begin position="269"/>
        <end position="293"/>
    </location>
</feature>
<dbReference type="NCBIfam" id="TIGR00800">
    <property type="entry name" value="ncs1"/>
    <property type="match status" value="1"/>
</dbReference>
<dbReference type="Pfam" id="PF02133">
    <property type="entry name" value="Transp_cyt_pur"/>
    <property type="match status" value="1"/>
</dbReference>
<keyword evidence="6 7" id="KW-0472">Membrane</keyword>
<evidence type="ECO:0000256" key="3">
    <source>
        <dbReference type="ARBA" id="ARBA00022448"/>
    </source>
</evidence>
<dbReference type="CDD" id="cd11484">
    <property type="entry name" value="SLC-NCS1sbd_CobB-like"/>
    <property type="match status" value="1"/>
</dbReference>
<dbReference type="PANTHER" id="PTHR31806">
    <property type="entry name" value="PURINE-CYTOSINE PERMEASE FCY2-RELATED"/>
    <property type="match status" value="1"/>
</dbReference>
<comment type="similarity">
    <text evidence="2 7">Belongs to the purine-cytosine permease (2.A.39) family.</text>
</comment>
<feature type="transmembrane region" description="Helical" evidence="9">
    <location>
        <begin position="305"/>
        <end position="331"/>
    </location>
</feature>
<feature type="transmembrane region" description="Helical" evidence="9">
    <location>
        <begin position="471"/>
        <end position="490"/>
    </location>
</feature>
<evidence type="ECO:0000256" key="6">
    <source>
        <dbReference type="ARBA" id="ARBA00023136"/>
    </source>
</evidence>